<proteinExistence type="predicted"/>
<evidence type="ECO:0000313" key="3">
    <source>
        <dbReference type="WBParaSite" id="TCNE_0000644001-mRNA-1"/>
    </source>
</evidence>
<dbReference type="WBParaSite" id="TCNE_0000644001-mRNA-1">
    <property type="protein sequence ID" value="TCNE_0000644001-mRNA-1"/>
    <property type="gene ID" value="TCNE_0000644001"/>
</dbReference>
<sequence length="544" mass="62143">MRPPLTIVFSRQITDSTYTLVAHLDWDVVTKWSAPEVLKWMLALIAQMGTARQTVMDSLSVDWLDVYVGAVQRAQRPPEAIVYSEITLGLMEEFVREGTTLGRSTTSCEITNGTLEVLLREYDVTGAPVFCDCIEYYSCTVHSRLETCLILYPEVMRWARFGPDQALPFSTSISYLNPFPLTSDRYVAETVLNRPTANMVSGEARTLFLNGLFSQTWITGLRYDILARTLVATNTHETTTRRRAVEFRFYTDSRGHRKRVPVPGQFKIFDGQTAEYLFYRIAFTTTDPPGWCTSADTAAFLHDGMGTNWRLSELTRIAYARPAETSVGAGLHFKRKRTQVEINTVEKEEAPRLDLEARIKQYRQGLRDAGTEYATLVAAEREAVNAFVEHVRSAVHHRVRKGLLTNSTLIFPNCGRSMMRSLTRMEFIIAKCEVSRQLYEIIPTGPEERTRIVSVGTSIIEVAWCDVLSTNARYNYVVEIANRQRIDHLRNRFAIRKLEAQPKRHARRVVSRAELFVGPFHVADDDYGLSYSSRSRYGFDFYSF</sequence>
<accession>A0A183UD70</accession>
<dbReference type="AlphaFoldDB" id="A0A183UD70"/>
<protein>
    <submittedName>
        <fullName evidence="3">Core protein VP7</fullName>
    </submittedName>
</protein>
<name>A0A183UD70_TOXCA</name>
<keyword evidence="2" id="KW-1185">Reference proteome</keyword>
<dbReference type="Proteomes" id="UP000050794">
    <property type="component" value="Unassembled WGS sequence"/>
</dbReference>
<organism evidence="2 3">
    <name type="scientific">Toxocara canis</name>
    <name type="common">Canine roundworm</name>
    <dbReference type="NCBI Taxonomy" id="6265"/>
    <lineage>
        <taxon>Eukaryota</taxon>
        <taxon>Metazoa</taxon>
        <taxon>Ecdysozoa</taxon>
        <taxon>Nematoda</taxon>
        <taxon>Chromadorea</taxon>
        <taxon>Rhabditida</taxon>
        <taxon>Spirurina</taxon>
        <taxon>Ascaridomorpha</taxon>
        <taxon>Ascaridoidea</taxon>
        <taxon>Toxocaridae</taxon>
        <taxon>Toxocara</taxon>
    </lineage>
</organism>
<dbReference type="EMBL" id="UYWY01019495">
    <property type="protein sequence ID" value="VDM37761.1"/>
    <property type="molecule type" value="Genomic_DNA"/>
</dbReference>
<gene>
    <name evidence="1" type="ORF">TCNE_LOCUS6440</name>
</gene>
<evidence type="ECO:0000313" key="2">
    <source>
        <dbReference type="Proteomes" id="UP000050794"/>
    </source>
</evidence>
<reference evidence="3" key="1">
    <citation type="submission" date="2016-06" db="UniProtKB">
        <authorList>
            <consortium name="WormBaseParasite"/>
        </authorList>
    </citation>
    <scope>IDENTIFICATION</scope>
</reference>
<reference evidence="1 2" key="2">
    <citation type="submission" date="2018-11" db="EMBL/GenBank/DDBJ databases">
        <authorList>
            <consortium name="Pathogen Informatics"/>
        </authorList>
    </citation>
    <scope>NUCLEOTIDE SEQUENCE [LARGE SCALE GENOMIC DNA]</scope>
</reference>
<evidence type="ECO:0000313" key="1">
    <source>
        <dbReference type="EMBL" id="VDM37761.1"/>
    </source>
</evidence>